<proteinExistence type="predicted"/>
<dbReference type="EMBL" id="FNYW01000013">
    <property type="protein sequence ID" value="SEI71425.1"/>
    <property type="molecule type" value="Genomic_DNA"/>
</dbReference>
<feature type="transmembrane region" description="Helical" evidence="1">
    <location>
        <begin position="110"/>
        <end position="128"/>
    </location>
</feature>
<organism evidence="2 3">
    <name type="scientific">Alkalibacterium gilvum</name>
    <dbReference type="NCBI Taxonomy" id="1130080"/>
    <lineage>
        <taxon>Bacteria</taxon>
        <taxon>Bacillati</taxon>
        <taxon>Bacillota</taxon>
        <taxon>Bacilli</taxon>
        <taxon>Lactobacillales</taxon>
        <taxon>Carnobacteriaceae</taxon>
        <taxon>Alkalibacterium</taxon>
    </lineage>
</organism>
<sequence length="131" mass="14980">MKFLITYLITLVVFFVVDIAWLGFFAKDFYKEQIGFLMRETTNWVAALVFYFIFILGLVFFVINPALDSGSIMEALLKGLFFGFIAYATYDLTNLATLENWPIKVTLVDLVWGTTLGGLVSFISYYFLAMV</sequence>
<name>A0A1H6T5B0_9LACT</name>
<dbReference type="AlphaFoldDB" id="A0A1H6T5B0"/>
<dbReference type="RefSeq" id="WP_091634149.1">
    <property type="nucleotide sequence ID" value="NZ_FNYW01000013.1"/>
</dbReference>
<keyword evidence="1" id="KW-0812">Transmembrane</keyword>
<dbReference type="STRING" id="1130080.SAMN04488113_11316"/>
<feature type="transmembrane region" description="Helical" evidence="1">
    <location>
        <begin position="75"/>
        <end position="90"/>
    </location>
</feature>
<reference evidence="3" key="1">
    <citation type="submission" date="2016-10" db="EMBL/GenBank/DDBJ databases">
        <authorList>
            <person name="Varghese N."/>
            <person name="Submissions S."/>
        </authorList>
    </citation>
    <scope>NUCLEOTIDE SEQUENCE [LARGE SCALE GENOMIC DNA]</scope>
    <source>
        <strain evidence="3">DSM 25751</strain>
    </source>
</reference>
<dbReference type="Pfam" id="PF09945">
    <property type="entry name" value="DUF2177"/>
    <property type="match status" value="1"/>
</dbReference>
<dbReference type="InterPro" id="IPR018687">
    <property type="entry name" value="DUF2177_membr"/>
</dbReference>
<keyword evidence="1" id="KW-1133">Transmembrane helix</keyword>
<protein>
    <submittedName>
        <fullName evidence="2">Uncharacterized membrane protein</fullName>
    </submittedName>
</protein>
<keyword evidence="1" id="KW-0472">Membrane</keyword>
<dbReference type="Proteomes" id="UP000198564">
    <property type="component" value="Unassembled WGS sequence"/>
</dbReference>
<evidence type="ECO:0000313" key="2">
    <source>
        <dbReference type="EMBL" id="SEI71425.1"/>
    </source>
</evidence>
<accession>A0A1H6T5B0</accession>
<evidence type="ECO:0000256" key="1">
    <source>
        <dbReference type="SAM" id="Phobius"/>
    </source>
</evidence>
<feature type="transmembrane region" description="Helical" evidence="1">
    <location>
        <begin position="44"/>
        <end position="63"/>
    </location>
</feature>
<keyword evidence="3" id="KW-1185">Reference proteome</keyword>
<gene>
    <name evidence="2" type="ORF">SAMN04488113_11316</name>
</gene>
<dbReference type="OrthoDB" id="166547at2"/>
<feature type="transmembrane region" description="Helical" evidence="1">
    <location>
        <begin position="7"/>
        <end position="24"/>
    </location>
</feature>
<evidence type="ECO:0000313" key="3">
    <source>
        <dbReference type="Proteomes" id="UP000198564"/>
    </source>
</evidence>